<dbReference type="AlphaFoldDB" id="A0A381WK92"/>
<gene>
    <name evidence="1" type="ORF">METZ01_LOCUS105784</name>
</gene>
<organism evidence="1">
    <name type="scientific">marine metagenome</name>
    <dbReference type="NCBI Taxonomy" id="408172"/>
    <lineage>
        <taxon>unclassified sequences</taxon>
        <taxon>metagenomes</taxon>
        <taxon>ecological metagenomes</taxon>
    </lineage>
</organism>
<name>A0A381WK92_9ZZZZ</name>
<sequence>MVDFKRDPVELVDGVDVDCQILPPA</sequence>
<evidence type="ECO:0000313" key="1">
    <source>
        <dbReference type="EMBL" id="SVA52930.1"/>
    </source>
</evidence>
<proteinExistence type="predicted"/>
<dbReference type="EMBL" id="UINC01012073">
    <property type="protein sequence ID" value="SVA52930.1"/>
    <property type="molecule type" value="Genomic_DNA"/>
</dbReference>
<protein>
    <submittedName>
        <fullName evidence="1">Uncharacterized protein</fullName>
    </submittedName>
</protein>
<accession>A0A381WK92</accession>
<reference evidence="1" key="1">
    <citation type="submission" date="2018-05" db="EMBL/GenBank/DDBJ databases">
        <authorList>
            <person name="Lanie J.A."/>
            <person name="Ng W.-L."/>
            <person name="Kazmierczak K.M."/>
            <person name="Andrzejewski T.M."/>
            <person name="Davidsen T.M."/>
            <person name="Wayne K.J."/>
            <person name="Tettelin H."/>
            <person name="Glass J.I."/>
            <person name="Rusch D."/>
            <person name="Podicherti R."/>
            <person name="Tsui H.-C.T."/>
            <person name="Winkler M.E."/>
        </authorList>
    </citation>
    <scope>NUCLEOTIDE SEQUENCE</scope>
</reference>